<evidence type="ECO:0000313" key="2">
    <source>
        <dbReference type="EMBL" id="SBV97319.1"/>
    </source>
</evidence>
<sequence>MKERRLGSRAKSIDQSFKQAERKNELKDQNPNQGHNAKKVSLGPNTDR</sequence>
<dbReference type="AlphaFoldDB" id="A0A212JD43"/>
<protein>
    <submittedName>
        <fullName evidence="2">Uncharacterized protein</fullName>
    </submittedName>
</protein>
<evidence type="ECO:0000256" key="1">
    <source>
        <dbReference type="SAM" id="MobiDB-lite"/>
    </source>
</evidence>
<feature type="compositionally biased region" description="Basic and acidic residues" evidence="1">
    <location>
        <begin position="19"/>
        <end position="28"/>
    </location>
</feature>
<proteinExistence type="predicted"/>
<feature type="region of interest" description="Disordered" evidence="1">
    <location>
        <begin position="1"/>
        <end position="48"/>
    </location>
</feature>
<reference evidence="2" key="1">
    <citation type="submission" date="2016-04" db="EMBL/GenBank/DDBJ databases">
        <authorList>
            <person name="Evans L.H."/>
            <person name="Alamgir A."/>
            <person name="Owens N."/>
            <person name="Weber N.D."/>
            <person name="Virtaneva K."/>
            <person name="Barbian K."/>
            <person name="Babar A."/>
            <person name="Rosenke K."/>
        </authorList>
    </citation>
    <scope>NUCLEOTIDE SEQUENCE</scope>
    <source>
        <strain evidence="2">86</strain>
    </source>
</reference>
<dbReference type="EMBL" id="FLUN01000001">
    <property type="protein sequence ID" value="SBV97319.1"/>
    <property type="molecule type" value="Genomic_DNA"/>
</dbReference>
<organism evidence="2">
    <name type="scientific">uncultured Eubacteriales bacterium</name>
    <dbReference type="NCBI Taxonomy" id="172733"/>
    <lineage>
        <taxon>Bacteria</taxon>
        <taxon>Bacillati</taxon>
        <taxon>Bacillota</taxon>
        <taxon>Clostridia</taxon>
        <taxon>Eubacteriales</taxon>
        <taxon>environmental samples</taxon>
    </lineage>
</organism>
<accession>A0A212JD43</accession>
<gene>
    <name evidence="2" type="ORF">KL86CLO1_10895</name>
</gene>
<name>A0A212JD43_9FIRM</name>